<dbReference type="GO" id="GO:0030833">
    <property type="term" value="P:regulation of actin filament polymerization"/>
    <property type="evidence" value="ECO:0007669"/>
    <property type="project" value="InterPro"/>
</dbReference>
<evidence type="ECO:0000256" key="5">
    <source>
        <dbReference type="ARBA" id="ARBA00023212"/>
    </source>
</evidence>
<dbReference type="EMBL" id="LDAU01000097">
    <property type="protein sequence ID" value="KRX06319.1"/>
    <property type="molecule type" value="Genomic_DNA"/>
</dbReference>
<dbReference type="Gene3D" id="1.10.1760.10">
    <property type="entry name" value="Actin-related protein 2/3 complex subunit 3"/>
    <property type="match status" value="1"/>
</dbReference>
<protein>
    <recommendedName>
        <fullName evidence="6">Actin-related protein 2/3 complex subunit 3</fullName>
    </recommendedName>
</protein>
<evidence type="ECO:0000256" key="4">
    <source>
        <dbReference type="ARBA" id="ARBA00023203"/>
    </source>
</evidence>
<evidence type="ECO:0000313" key="7">
    <source>
        <dbReference type="EMBL" id="KRX06319.1"/>
    </source>
</evidence>
<dbReference type="AlphaFoldDB" id="A0A0V0QVG2"/>
<accession>A0A0V0QVG2</accession>
<evidence type="ECO:0000256" key="2">
    <source>
        <dbReference type="ARBA" id="ARBA00010856"/>
    </source>
</evidence>
<dbReference type="InterPro" id="IPR007204">
    <property type="entry name" value="ARPC3"/>
</dbReference>
<comment type="function">
    <text evidence="6">Functions as component of the Arp2/3 complex which is involved in regulation of actin polymerization and together with an activating nucleation-promoting factor (NPF) mediates the formation of branched actin networks.</text>
</comment>
<evidence type="ECO:0000256" key="6">
    <source>
        <dbReference type="PIRNR" id="PIRNR016315"/>
    </source>
</evidence>
<organism evidence="7 8">
    <name type="scientific">Pseudocohnilembus persalinus</name>
    <name type="common">Ciliate</name>
    <dbReference type="NCBI Taxonomy" id="266149"/>
    <lineage>
        <taxon>Eukaryota</taxon>
        <taxon>Sar</taxon>
        <taxon>Alveolata</taxon>
        <taxon>Ciliophora</taxon>
        <taxon>Intramacronucleata</taxon>
        <taxon>Oligohymenophorea</taxon>
        <taxon>Scuticociliatia</taxon>
        <taxon>Philasterida</taxon>
        <taxon>Pseudocohnilembidae</taxon>
        <taxon>Pseudocohnilembus</taxon>
    </lineage>
</organism>
<comment type="subunit">
    <text evidence="6">Component of the Arp2/3 complex.</text>
</comment>
<keyword evidence="8" id="KW-1185">Reference proteome</keyword>
<dbReference type="GO" id="GO:0005885">
    <property type="term" value="C:Arp2/3 protein complex"/>
    <property type="evidence" value="ECO:0007669"/>
    <property type="project" value="UniProtKB-UniRule"/>
</dbReference>
<keyword evidence="3 6" id="KW-0963">Cytoplasm</keyword>
<evidence type="ECO:0000313" key="8">
    <source>
        <dbReference type="Proteomes" id="UP000054937"/>
    </source>
</evidence>
<proteinExistence type="inferred from homology"/>
<keyword evidence="5 6" id="KW-0206">Cytoskeleton</keyword>
<reference evidence="7 8" key="1">
    <citation type="journal article" date="2015" name="Sci. Rep.">
        <title>Genome of the facultative scuticociliatosis pathogen Pseudocohnilembus persalinus provides insight into its virulence through horizontal gene transfer.</title>
        <authorList>
            <person name="Xiong J."/>
            <person name="Wang G."/>
            <person name="Cheng J."/>
            <person name="Tian M."/>
            <person name="Pan X."/>
            <person name="Warren A."/>
            <person name="Jiang C."/>
            <person name="Yuan D."/>
            <person name="Miao W."/>
        </authorList>
    </citation>
    <scope>NUCLEOTIDE SEQUENCE [LARGE SCALE GENOMIC DNA]</scope>
    <source>
        <strain evidence="7">36N120E</strain>
    </source>
</reference>
<comment type="subcellular location">
    <subcellularLocation>
        <location evidence="1 6">Cytoplasm</location>
        <location evidence="1 6">Cytoskeleton</location>
    </subcellularLocation>
</comment>
<dbReference type="GO" id="GO:0003779">
    <property type="term" value="F:actin binding"/>
    <property type="evidence" value="ECO:0007669"/>
    <property type="project" value="UniProtKB-KW"/>
</dbReference>
<dbReference type="Proteomes" id="UP000054937">
    <property type="component" value="Unassembled WGS sequence"/>
</dbReference>
<dbReference type="PIRSF" id="PIRSF016315">
    <property type="entry name" value="ARP2/3_P21-Arc"/>
    <property type="match status" value="1"/>
</dbReference>
<keyword evidence="4 6" id="KW-0009">Actin-binding</keyword>
<gene>
    <name evidence="7" type="ORF">PPERSA_06290</name>
</gene>
<name>A0A0V0QVG2_PSEPJ</name>
<dbReference type="Pfam" id="PF04062">
    <property type="entry name" value="P21-Arc"/>
    <property type="match status" value="1"/>
</dbReference>
<dbReference type="InParanoid" id="A0A0V0QVG2"/>
<dbReference type="PANTHER" id="PTHR12391">
    <property type="entry name" value="ARP2/3 COMPLEX 21 KD SUBUNIT"/>
    <property type="match status" value="1"/>
</dbReference>
<comment type="caution">
    <text evidence="7">The sequence shown here is derived from an EMBL/GenBank/DDBJ whole genome shotgun (WGS) entry which is preliminary data.</text>
</comment>
<comment type="similarity">
    <text evidence="2 6">Belongs to the ARPC3 family.</text>
</comment>
<dbReference type="OMA" id="TPSKWWL"/>
<dbReference type="OrthoDB" id="200404at2759"/>
<dbReference type="GO" id="GO:0034314">
    <property type="term" value="P:Arp2/3 complex-mediated actin nucleation"/>
    <property type="evidence" value="ECO:0007669"/>
    <property type="project" value="UniProtKB-UniRule"/>
</dbReference>
<sequence>MATHSKFNDPNNQACGLVIAPIKTNFKGPGQQVLDDSVQDIIDEAISAYRPNILFKNFDIKGNGDTFLIYMMVWITHVLNKIQNAQDPKSAEQIVNEICKDPVPKPNDAGYFMRGLLKDPKSATELEKYQLYIKQSRQELAHRLIDIIYTDGKQSFESKFWFGLAKKNFMNLKYK</sequence>
<dbReference type="SUPFAM" id="SSF69060">
    <property type="entry name" value="Arp2/3 complex 21 kDa subunit ARPC3"/>
    <property type="match status" value="1"/>
</dbReference>
<evidence type="ECO:0000256" key="3">
    <source>
        <dbReference type="ARBA" id="ARBA00022490"/>
    </source>
</evidence>
<evidence type="ECO:0000256" key="1">
    <source>
        <dbReference type="ARBA" id="ARBA00004245"/>
    </source>
</evidence>
<dbReference type="InterPro" id="IPR036753">
    <property type="entry name" value="ARPC3_sf"/>
</dbReference>